<protein>
    <submittedName>
        <fullName evidence="3">LuxR family transcriptional regulator</fullName>
    </submittedName>
</protein>
<dbReference type="PRINTS" id="PR00038">
    <property type="entry name" value="HTHLUXR"/>
</dbReference>
<evidence type="ECO:0000259" key="2">
    <source>
        <dbReference type="PROSITE" id="PS50043"/>
    </source>
</evidence>
<dbReference type="AlphaFoldDB" id="A0A089YSY4"/>
<keyword evidence="1" id="KW-0812">Transmembrane</keyword>
<dbReference type="RefSeq" id="WP_043188907.1">
    <property type="nucleotide sequence ID" value="NZ_CP009533.1"/>
</dbReference>
<dbReference type="PROSITE" id="PS50043">
    <property type="entry name" value="HTH_LUXR_2"/>
    <property type="match status" value="1"/>
</dbReference>
<keyword evidence="1" id="KW-1133">Transmembrane helix</keyword>
<dbReference type="SMART" id="SM00421">
    <property type="entry name" value="HTH_LUXR"/>
    <property type="match status" value="1"/>
</dbReference>
<accession>A0A089YSY4</accession>
<dbReference type="InterPro" id="IPR036388">
    <property type="entry name" value="WH-like_DNA-bd_sf"/>
</dbReference>
<dbReference type="eggNOG" id="COG2197">
    <property type="taxonomic scope" value="Bacteria"/>
</dbReference>
<keyword evidence="4" id="KW-1185">Reference proteome</keyword>
<dbReference type="CDD" id="cd06170">
    <property type="entry name" value="LuxR_C_like"/>
    <property type="match status" value="1"/>
</dbReference>
<sequence>METIISGEWKGHLGRGLAPKELQYCMSVAAGMTAKEIAKVFGISPGTVKKRLDVAMFKLGVHRRAALVAEAMKRQIISPVCILLAALITMHAVADDHSMRRDRRAPERRTAEVRVMRKAEAFEYCA</sequence>
<evidence type="ECO:0000256" key="1">
    <source>
        <dbReference type="SAM" id="Phobius"/>
    </source>
</evidence>
<gene>
    <name evidence="3" type="ORF">LT40_08775</name>
</gene>
<dbReference type="GO" id="GO:0003677">
    <property type="term" value="F:DNA binding"/>
    <property type="evidence" value="ECO:0007669"/>
    <property type="project" value="InterPro"/>
</dbReference>
<dbReference type="Pfam" id="PF00196">
    <property type="entry name" value="GerE"/>
    <property type="match status" value="1"/>
</dbReference>
<dbReference type="EMBL" id="CP009533">
    <property type="protein sequence ID" value="AIS17487.1"/>
    <property type="molecule type" value="Genomic_DNA"/>
</dbReference>
<feature type="transmembrane region" description="Helical" evidence="1">
    <location>
        <begin position="76"/>
        <end position="94"/>
    </location>
</feature>
<dbReference type="InterPro" id="IPR016032">
    <property type="entry name" value="Sig_transdc_resp-reg_C-effctor"/>
</dbReference>
<dbReference type="SUPFAM" id="SSF46894">
    <property type="entry name" value="C-terminal effector domain of the bipartite response regulators"/>
    <property type="match status" value="1"/>
</dbReference>
<evidence type="ECO:0000313" key="3">
    <source>
        <dbReference type="EMBL" id="AIS17487.1"/>
    </source>
</evidence>
<dbReference type="Gene3D" id="1.10.10.10">
    <property type="entry name" value="Winged helix-like DNA-binding domain superfamily/Winged helix DNA-binding domain"/>
    <property type="match status" value="1"/>
</dbReference>
<dbReference type="KEGG" id="prh:LT40_08775"/>
<organism evidence="3 4">
    <name type="scientific">Pseudomonas rhizosphaerae</name>
    <dbReference type="NCBI Taxonomy" id="216142"/>
    <lineage>
        <taxon>Bacteria</taxon>
        <taxon>Pseudomonadati</taxon>
        <taxon>Pseudomonadota</taxon>
        <taxon>Gammaproteobacteria</taxon>
        <taxon>Pseudomonadales</taxon>
        <taxon>Pseudomonadaceae</taxon>
        <taxon>Pseudomonas</taxon>
    </lineage>
</organism>
<dbReference type="GO" id="GO:0006355">
    <property type="term" value="P:regulation of DNA-templated transcription"/>
    <property type="evidence" value="ECO:0007669"/>
    <property type="project" value="InterPro"/>
</dbReference>
<keyword evidence="1" id="KW-0472">Membrane</keyword>
<feature type="domain" description="HTH luxR-type" evidence="2">
    <location>
        <begin position="10"/>
        <end position="75"/>
    </location>
</feature>
<proteinExistence type="predicted"/>
<evidence type="ECO:0000313" key="4">
    <source>
        <dbReference type="Proteomes" id="UP000029499"/>
    </source>
</evidence>
<dbReference type="Proteomes" id="UP000029499">
    <property type="component" value="Chromosome"/>
</dbReference>
<dbReference type="HOGENOM" id="CLU_126558_0_0_6"/>
<dbReference type="InterPro" id="IPR000792">
    <property type="entry name" value="Tscrpt_reg_LuxR_C"/>
</dbReference>
<reference evidence="3 4" key="1">
    <citation type="journal article" date="2015" name="J. Biotechnol.">
        <title>Complete genome sequence of Pseudomonas rhizosphaerae IH5T (=DSM 16299T), a phosphate-solubilizing rhizobacterium for bacterial biofertilizer.</title>
        <authorList>
            <person name="Kwak Y."/>
            <person name="Jung B.K."/>
            <person name="Shin J.H."/>
        </authorList>
    </citation>
    <scope>NUCLEOTIDE SEQUENCE [LARGE SCALE GENOMIC DNA]</scope>
    <source>
        <strain evidence="3">DSM 16299</strain>
    </source>
</reference>
<name>A0A089YSY4_9PSED</name>